<sequence>MIRKASFLLAALAGTTPFFATSTSAATDGLALYNANCSVCHQSAGAGMPGQFPVLKGRVDKIGSSAEGKTYLADVVLNGLHGPITAGGTSYAGFMTPMKARSDDELAAILTYLSSLGDTKPAPVISSGDIAAARAAPKKNQEILAERNALNATHPIP</sequence>
<proteinExistence type="predicted"/>
<dbReference type="Gene3D" id="1.10.760.10">
    <property type="entry name" value="Cytochrome c-like domain"/>
    <property type="match status" value="1"/>
</dbReference>
<dbReference type="InterPro" id="IPR036909">
    <property type="entry name" value="Cyt_c-like_dom_sf"/>
</dbReference>
<dbReference type="PROSITE" id="PS51007">
    <property type="entry name" value="CYTC"/>
    <property type="match status" value="1"/>
</dbReference>
<accession>A0ABX0K870</accession>
<keyword evidence="3 4" id="KW-0408">Iron</keyword>
<evidence type="ECO:0000259" key="6">
    <source>
        <dbReference type="PROSITE" id="PS51007"/>
    </source>
</evidence>
<dbReference type="EMBL" id="WOSW01000013">
    <property type="protein sequence ID" value="NHO32590.1"/>
    <property type="molecule type" value="Genomic_DNA"/>
</dbReference>
<dbReference type="SUPFAM" id="SSF46626">
    <property type="entry name" value="Cytochrome c"/>
    <property type="match status" value="1"/>
</dbReference>
<evidence type="ECO:0000256" key="3">
    <source>
        <dbReference type="ARBA" id="ARBA00023004"/>
    </source>
</evidence>
<keyword evidence="2 4" id="KW-0479">Metal-binding</keyword>
<reference evidence="7 8" key="1">
    <citation type="journal article" date="2020" name="Int. J. Syst. Evol. Microbiol.">
        <title>Novel acetic acid bacteria from cider fermentations: Acetobacter conturbans sp. nov. and Acetobacter fallax sp. nov.</title>
        <authorList>
            <person name="Sombolestani A.S."/>
            <person name="Cleenwerck I."/>
            <person name="Cnockaert M."/>
            <person name="Borremans W."/>
            <person name="Wieme A.D."/>
            <person name="De Vuyst L."/>
            <person name="Vandamme P."/>
        </authorList>
    </citation>
    <scope>NUCLEOTIDE SEQUENCE [LARGE SCALE GENOMIC DNA]</scope>
    <source>
        <strain evidence="7 8">LMG 1637</strain>
    </source>
</reference>
<organism evidence="7 8">
    <name type="scientific">Acetobacter fallax</name>
    <dbReference type="NCBI Taxonomy" id="1737473"/>
    <lineage>
        <taxon>Bacteria</taxon>
        <taxon>Pseudomonadati</taxon>
        <taxon>Pseudomonadota</taxon>
        <taxon>Alphaproteobacteria</taxon>
        <taxon>Acetobacterales</taxon>
        <taxon>Acetobacteraceae</taxon>
        <taxon>Acetobacter</taxon>
    </lineage>
</organism>
<dbReference type="InterPro" id="IPR009056">
    <property type="entry name" value="Cyt_c-like_dom"/>
</dbReference>
<keyword evidence="5" id="KW-0732">Signal</keyword>
<dbReference type="Proteomes" id="UP000615326">
    <property type="component" value="Unassembled WGS sequence"/>
</dbReference>
<dbReference type="PANTHER" id="PTHR35008">
    <property type="entry name" value="BLL4482 PROTEIN-RELATED"/>
    <property type="match status" value="1"/>
</dbReference>
<name>A0ABX0K870_9PROT</name>
<feature type="signal peptide" evidence="5">
    <location>
        <begin position="1"/>
        <end position="20"/>
    </location>
</feature>
<evidence type="ECO:0000256" key="1">
    <source>
        <dbReference type="ARBA" id="ARBA00022617"/>
    </source>
</evidence>
<dbReference type="RefSeq" id="WP_173577123.1">
    <property type="nucleotide sequence ID" value="NZ_WOSW01000013.1"/>
</dbReference>
<feature type="chain" id="PRO_5047111087" evidence="5">
    <location>
        <begin position="21"/>
        <end position="157"/>
    </location>
</feature>
<evidence type="ECO:0000256" key="5">
    <source>
        <dbReference type="SAM" id="SignalP"/>
    </source>
</evidence>
<keyword evidence="1 4" id="KW-0349">Heme</keyword>
<comment type="caution">
    <text evidence="7">The sequence shown here is derived from an EMBL/GenBank/DDBJ whole genome shotgun (WGS) entry which is preliminary data.</text>
</comment>
<evidence type="ECO:0000256" key="2">
    <source>
        <dbReference type="ARBA" id="ARBA00022723"/>
    </source>
</evidence>
<dbReference type="InterPro" id="IPR051459">
    <property type="entry name" value="Cytochrome_c-type_DH"/>
</dbReference>
<feature type="domain" description="Cytochrome c" evidence="6">
    <location>
        <begin position="24"/>
        <end position="117"/>
    </location>
</feature>
<evidence type="ECO:0000256" key="4">
    <source>
        <dbReference type="PROSITE-ProRule" id="PRU00433"/>
    </source>
</evidence>
<evidence type="ECO:0000313" key="8">
    <source>
        <dbReference type="Proteomes" id="UP000615326"/>
    </source>
</evidence>
<evidence type="ECO:0000313" key="7">
    <source>
        <dbReference type="EMBL" id="NHO32590.1"/>
    </source>
</evidence>
<protein>
    <submittedName>
        <fullName evidence="7">C-type cytochrome</fullName>
    </submittedName>
</protein>
<gene>
    <name evidence="7" type="ORF">GOB84_08455</name>
</gene>
<keyword evidence="8" id="KW-1185">Reference proteome</keyword>
<dbReference type="PANTHER" id="PTHR35008:SF8">
    <property type="entry name" value="ALCOHOL DEHYDROGENASE CYTOCHROME C SUBUNIT"/>
    <property type="match status" value="1"/>
</dbReference>
<dbReference type="Pfam" id="PF00034">
    <property type="entry name" value="Cytochrom_C"/>
    <property type="match status" value="1"/>
</dbReference>